<dbReference type="InterPro" id="IPR013783">
    <property type="entry name" value="Ig-like_fold"/>
</dbReference>
<feature type="domain" description="B30.2/SPRY" evidence="13">
    <location>
        <begin position="292"/>
        <end position="479"/>
    </location>
</feature>
<dbReference type="InterPro" id="IPR013320">
    <property type="entry name" value="ConA-like_dom_sf"/>
</dbReference>
<dbReference type="GO" id="GO:0005102">
    <property type="term" value="F:signaling receptor binding"/>
    <property type="evidence" value="ECO:0007669"/>
    <property type="project" value="TreeGrafter"/>
</dbReference>
<dbReference type="Gene3D" id="2.60.40.10">
    <property type="entry name" value="Immunoglobulins"/>
    <property type="match status" value="2"/>
</dbReference>
<reference evidence="15" key="1">
    <citation type="submission" date="2025-08" db="UniProtKB">
        <authorList>
            <consortium name="Ensembl"/>
        </authorList>
    </citation>
    <scope>IDENTIFICATION</scope>
</reference>
<dbReference type="InterPro" id="IPR001870">
    <property type="entry name" value="B30.2/SPRY"/>
</dbReference>
<dbReference type="Pfam" id="PF13765">
    <property type="entry name" value="PRY"/>
    <property type="match status" value="1"/>
</dbReference>
<dbReference type="InterPro" id="IPR050504">
    <property type="entry name" value="IgSF_BTN/MOG"/>
</dbReference>
<dbReference type="FunFam" id="2.60.40.10:FF:000208">
    <property type="entry name" value="Butyrophilin subfamily 1 member A1"/>
    <property type="match status" value="1"/>
</dbReference>
<dbReference type="SUPFAM" id="SSF49899">
    <property type="entry name" value="Concanavalin A-like lectins/glucanases"/>
    <property type="match status" value="1"/>
</dbReference>
<evidence type="ECO:0000256" key="5">
    <source>
        <dbReference type="ARBA" id="ARBA00022729"/>
    </source>
</evidence>
<keyword evidence="9 12" id="KW-0472">Membrane</keyword>
<proteinExistence type="inferred from homology"/>
<feature type="domain" description="Ig-like" evidence="14">
    <location>
        <begin position="121"/>
        <end position="207"/>
    </location>
</feature>
<evidence type="ECO:0008006" key="17">
    <source>
        <dbReference type="Google" id="ProtNLM"/>
    </source>
</evidence>
<dbReference type="AlphaFoldDB" id="A0A8C6RGJ5"/>
<dbReference type="SMART" id="SM00589">
    <property type="entry name" value="PRY"/>
    <property type="match status" value="1"/>
</dbReference>
<evidence type="ECO:0000256" key="6">
    <source>
        <dbReference type="ARBA" id="ARBA00022771"/>
    </source>
</evidence>
<dbReference type="PROSITE" id="PS50188">
    <property type="entry name" value="B302_SPRY"/>
    <property type="match status" value="1"/>
</dbReference>
<dbReference type="InterPro" id="IPR003877">
    <property type="entry name" value="SPRY_dom"/>
</dbReference>
<dbReference type="InterPro" id="IPR003879">
    <property type="entry name" value="Butyrophylin_SPRY"/>
</dbReference>
<keyword evidence="8 12" id="KW-1133">Transmembrane helix</keyword>
<feature type="domain" description="Ig-like" evidence="14">
    <location>
        <begin position="1"/>
        <end position="115"/>
    </location>
</feature>
<evidence type="ECO:0000256" key="9">
    <source>
        <dbReference type="ARBA" id="ARBA00023136"/>
    </source>
</evidence>
<dbReference type="CDD" id="cd05713">
    <property type="entry name" value="IgV_MOG_like"/>
    <property type="match status" value="1"/>
</dbReference>
<dbReference type="InterPro" id="IPR036179">
    <property type="entry name" value="Ig-like_dom_sf"/>
</dbReference>
<reference evidence="15" key="2">
    <citation type="submission" date="2025-09" db="UniProtKB">
        <authorList>
            <consortium name="Ensembl"/>
        </authorList>
    </citation>
    <scope>IDENTIFICATION</scope>
</reference>
<dbReference type="PANTHER" id="PTHR24100">
    <property type="entry name" value="BUTYROPHILIN"/>
    <property type="match status" value="1"/>
</dbReference>
<dbReference type="PROSITE" id="PS50835">
    <property type="entry name" value="IG_LIKE"/>
    <property type="match status" value="2"/>
</dbReference>
<feature type="transmembrane region" description="Helical" evidence="12">
    <location>
        <begin position="221"/>
        <end position="241"/>
    </location>
</feature>
<dbReference type="SMART" id="SM00406">
    <property type="entry name" value="IGv"/>
    <property type="match status" value="1"/>
</dbReference>
<dbReference type="InterPro" id="IPR007110">
    <property type="entry name" value="Ig-like_dom"/>
</dbReference>
<evidence type="ECO:0000256" key="3">
    <source>
        <dbReference type="ARBA" id="ARBA00022692"/>
    </source>
</evidence>
<evidence type="ECO:0000256" key="10">
    <source>
        <dbReference type="ARBA" id="ARBA00023157"/>
    </source>
</evidence>
<dbReference type="FunFam" id="2.60.40.10:FF:000088">
    <property type="entry name" value="Butyrophilin subfamily 1 member A1"/>
    <property type="match status" value="1"/>
</dbReference>
<evidence type="ECO:0000256" key="2">
    <source>
        <dbReference type="ARBA" id="ARBA00007591"/>
    </source>
</evidence>
<evidence type="ECO:0000256" key="4">
    <source>
        <dbReference type="ARBA" id="ARBA00022723"/>
    </source>
</evidence>
<dbReference type="GeneTree" id="ENSGT00940000162450"/>
<evidence type="ECO:0000259" key="14">
    <source>
        <dbReference type="PROSITE" id="PS50835"/>
    </source>
</evidence>
<dbReference type="InterPro" id="IPR013106">
    <property type="entry name" value="Ig_V-set"/>
</dbReference>
<evidence type="ECO:0000313" key="16">
    <source>
        <dbReference type="Proteomes" id="UP000694381"/>
    </source>
</evidence>
<dbReference type="SUPFAM" id="SSF48726">
    <property type="entry name" value="Immunoglobulin"/>
    <property type="match status" value="2"/>
</dbReference>
<keyword evidence="11" id="KW-0393">Immunoglobulin domain</keyword>
<keyword evidence="6" id="KW-0863">Zinc-finger</keyword>
<keyword evidence="7" id="KW-0862">Zinc</keyword>
<comment type="subcellular location">
    <subcellularLocation>
        <location evidence="1">Membrane</location>
        <topology evidence="1">Single-pass type I membrane protein</topology>
    </subcellularLocation>
</comment>
<dbReference type="Gene3D" id="2.60.120.920">
    <property type="match status" value="1"/>
</dbReference>
<dbReference type="SMART" id="SM00409">
    <property type="entry name" value="IG"/>
    <property type="match status" value="1"/>
</dbReference>
<sequence length="480" mass="54193">KFRVVGPSEPIVVVLGEEATLPCSLSPALSVEDMELRWFRTKFTEAVFVYRNGREQKEEQLAAYAGRTSLVMDFFTQGQAAVRIRNVQMSDSGIYICFFKKGVFNEEAILELKVTGLGSVPEVHIQGPEDGGVLLVCTALGWFPKPQVQWIDPSGETLQAFFETYTQDTQELFSVETRLMVRDSSVGNVTCSILNPILGQDKAMAISIPEPFFSQAFPWKLTFAVILTMMGLLLFGAGCFIQREYSIKLKVKKERKSLQRSWKKHQQEKKRSHITAFQKTAEYRVCTVSETLTITCGSLVDWRKERFQAWPVTLDPDSAHPSLAVSQDRMTVTCKDTSMLSNDTFSVLGLEGILSGRCYWEVEVKNTDSKWTLGVCRKDEQQKDWNLKLPRNGFWIFGLSGTGYWAYTEPWTSLSLKQDPCRVGVFVDYSEGDVSFYNMSNRSHIFSFQKASFSGTLLPYFSFTSGDVSLTICSMVSGPE</sequence>
<dbReference type="PRINTS" id="PR01407">
    <property type="entry name" value="BUTYPHLNCDUF"/>
</dbReference>
<evidence type="ECO:0000256" key="7">
    <source>
        <dbReference type="ARBA" id="ARBA00022833"/>
    </source>
</evidence>
<dbReference type="GO" id="GO:0009897">
    <property type="term" value="C:external side of plasma membrane"/>
    <property type="evidence" value="ECO:0007669"/>
    <property type="project" value="TreeGrafter"/>
</dbReference>
<dbReference type="Pfam" id="PF22705">
    <property type="entry name" value="C2-set_3"/>
    <property type="match status" value="1"/>
</dbReference>
<keyword evidence="4" id="KW-0479">Metal-binding</keyword>
<keyword evidence="10" id="KW-1015">Disulfide bond</keyword>
<dbReference type="GO" id="GO:0050852">
    <property type="term" value="P:T cell receptor signaling pathway"/>
    <property type="evidence" value="ECO:0007669"/>
    <property type="project" value="TreeGrafter"/>
</dbReference>
<dbReference type="GO" id="GO:0008270">
    <property type="term" value="F:zinc ion binding"/>
    <property type="evidence" value="ECO:0007669"/>
    <property type="project" value="UniProtKB-KW"/>
</dbReference>
<dbReference type="InterPro" id="IPR006574">
    <property type="entry name" value="PRY"/>
</dbReference>
<dbReference type="CDD" id="cd13733">
    <property type="entry name" value="SPRY_PRY_C-I_1"/>
    <property type="match status" value="1"/>
</dbReference>
<dbReference type="SMART" id="SM00449">
    <property type="entry name" value="SPRY"/>
    <property type="match status" value="1"/>
</dbReference>
<evidence type="ECO:0000259" key="13">
    <source>
        <dbReference type="PROSITE" id="PS50188"/>
    </source>
</evidence>
<dbReference type="FunFam" id="2.60.120.920:FF:000040">
    <property type="entry name" value="Ret finger protein-like 4A"/>
    <property type="match status" value="1"/>
</dbReference>
<evidence type="ECO:0000313" key="15">
    <source>
        <dbReference type="Ensembl" id="ENSNGAP00000017067.1"/>
    </source>
</evidence>
<dbReference type="Pfam" id="PF00622">
    <property type="entry name" value="SPRY"/>
    <property type="match status" value="1"/>
</dbReference>
<name>A0A8C6RGJ5_NANGA</name>
<protein>
    <recommendedName>
        <fullName evidence="17">Butyrophilin subfamily 1 member A1</fullName>
    </recommendedName>
</protein>
<dbReference type="InterPro" id="IPR003599">
    <property type="entry name" value="Ig_sub"/>
</dbReference>
<dbReference type="GO" id="GO:0001817">
    <property type="term" value="P:regulation of cytokine production"/>
    <property type="evidence" value="ECO:0007669"/>
    <property type="project" value="TreeGrafter"/>
</dbReference>
<dbReference type="PANTHER" id="PTHR24100:SF64">
    <property type="entry name" value="BUTYROPHILIN, SUBFAMILY 3, MEMBER A3-RELATED"/>
    <property type="match status" value="1"/>
</dbReference>
<keyword evidence="16" id="KW-1185">Reference proteome</keyword>
<keyword evidence="5" id="KW-0732">Signal</keyword>
<dbReference type="InterPro" id="IPR043136">
    <property type="entry name" value="B30.2/SPRY_sf"/>
</dbReference>
<evidence type="ECO:0000256" key="8">
    <source>
        <dbReference type="ARBA" id="ARBA00022989"/>
    </source>
</evidence>
<evidence type="ECO:0000256" key="1">
    <source>
        <dbReference type="ARBA" id="ARBA00004479"/>
    </source>
</evidence>
<dbReference type="InterPro" id="IPR053896">
    <property type="entry name" value="BTN3A2-like_Ig-C"/>
</dbReference>
<dbReference type="GO" id="GO:0005737">
    <property type="term" value="C:cytoplasm"/>
    <property type="evidence" value="ECO:0007669"/>
    <property type="project" value="UniProtKB-ARBA"/>
</dbReference>
<keyword evidence="3 12" id="KW-0812">Transmembrane</keyword>
<comment type="similarity">
    <text evidence="2">Belongs to the immunoglobulin superfamily. BTN/MOG family.</text>
</comment>
<organism evidence="15 16">
    <name type="scientific">Nannospalax galili</name>
    <name type="common">Northern Israeli blind subterranean mole rat</name>
    <name type="synonym">Spalax galili</name>
    <dbReference type="NCBI Taxonomy" id="1026970"/>
    <lineage>
        <taxon>Eukaryota</taxon>
        <taxon>Metazoa</taxon>
        <taxon>Chordata</taxon>
        <taxon>Craniata</taxon>
        <taxon>Vertebrata</taxon>
        <taxon>Euteleostomi</taxon>
        <taxon>Mammalia</taxon>
        <taxon>Eutheria</taxon>
        <taxon>Euarchontoglires</taxon>
        <taxon>Glires</taxon>
        <taxon>Rodentia</taxon>
        <taxon>Myomorpha</taxon>
        <taxon>Muroidea</taxon>
        <taxon>Spalacidae</taxon>
        <taxon>Spalacinae</taxon>
        <taxon>Nannospalax</taxon>
    </lineage>
</organism>
<evidence type="ECO:0000256" key="11">
    <source>
        <dbReference type="ARBA" id="ARBA00023319"/>
    </source>
</evidence>
<accession>A0A8C6RGJ5</accession>
<dbReference type="Pfam" id="PF07686">
    <property type="entry name" value="V-set"/>
    <property type="match status" value="1"/>
</dbReference>
<dbReference type="OMA" id="RVERGYC"/>
<dbReference type="Ensembl" id="ENSNGAT00000022691.1">
    <property type="protein sequence ID" value="ENSNGAP00000017067.1"/>
    <property type="gene ID" value="ENSNGAG00000017586.1"/>
</dbReference>
<dbReference type="Proteomes" id="UP000694381">
    <property type="component" value="Unassembled WGS sequence"/>
</dbReference>
<evidence type="ECO:0000256" key="12">
    <source>
        <dbReference type="SAM" id="Phobius"/>
    </source>
</evidence>